<dbReference type="EMBL" id="CADCTR010001209">
    <property type="protein sequence ID" value="CAA9286078.1"/>
    <property type="molecule type" value="Genomic_DNA"/>
</dbReference>
<gene>
    <name evidence="2" type="ORF">AVDCRST_MAG93-3541</name>
</gene>
<reference evidence="2" key="1">
    <citation type="submission" date="2020-02" db="EMBL/GenBank/DDBJ databases">
        <authorList>
            <person name="Meier V. D."/>
        </authorList>
    </citation>
    <scope>NUCLEOTIDE SEQUENCE</scope>
    <source>
        <strain evidence="2">AVDCRST_MAG93</strain>
    </source>
</reference>
<name>A0A6J4JS82_9CHLR</name>
<evidence type="ECO:0000313" key="2">
    <source>
        <dbReference type="EMBL" id="CAA9286078.1"/>
    </source>
</evidence>
<evidence type="ECO:0000256" key="1">
    <source>
        <dbReference type="SAM" id="Phobius"/>
    </source>
</evidence>
<feature type="transmembrane region" description="Helical" evidence="1">
    <location>
        <begin position="32"/>
        <end position="49"/>
    </location>
</feature>
<keyword evidence="1" id="KW-0472">Membrane</keyword>
<keyword evidence="1" id="KW-1133">Transmembrane helix</keyword>
<sequence length="59" mass="6830">MLSIKPSFLRQFGNGTRHRLFHTQKCCKTRPFICVLITALFLVFGMLLQNTSVIQGRFN</sequence>
<dbReference type="AlphaFoldDB" id="A0A6J4JS82"/>
<organism evidence="2">
    <name type="scientific">uncultured Chloroflexia bacterium</name>
    <dbReference type="NCBI Taxonomy" id="1672391"/>
    <lineage>
        <taxon>Bacteria</taxon>
        <taxon>Bacillati</taxon>
        <taxon>Chloroflexota</taxon>
        <taxon>Chloroflexia</taxon>
        <taxon>environmental samples</taxon>
    </lineage>
</organism>
<keyword evidence="1" id="KW-0812">Transmembrane</keyword>
<proteinExistence type="predicted"/>
<protein>
    <submittedName>
        <fullName evidence="2">Uncharacterized protein</fullName>
    </submittedName>
</protein>
<accession>A0A6J4JS82</accession>